<accession>A0A8J2WQ20</accession>
<sequence length="1561" mass="178368">MGEQQPKKSYAAFLIDRPFTTSQSLDNDKEDITSLLNSLRHRLYLPANSKKSEPALNQQNVKSKNDGGASSLASMLNNKYKNSSSAATKKTSLYDTFLQLIDEYDATGVAEIVRLLLERRTAIPMFVPDSRKHHLDLFRHIIIPGVNTRLGEDKSLFRVAIVSCCQKNVSQTTEIMSSLFNIQSFHRQDLSEVNLSSKPLIAEIGVGCLVIDDATPQTNESNESNATTKKSIQHVLVIHVIGNFRPLWQCLKSFANYLVVEDSTIENQRFCLTFPPDSSTTAQGLLDSFDYSCVWTPSTGEMNFECDEKENGFQLRIKGQLQGPTLNLLKDSVIMASNQVITNSKTSCPKVKMLHEIPILIEEDYSPLECVAPSEMKWDVALKSIQNLGDVKKNKFLLQKDYLKQAKIEEEKVEHRLNIEKVAQLEDKIRKLKPTFRSNTKIVQKHPLINLFLDILNMEDSCSRVLSFSLFEKELARRGEQELAPKLDEYQKLANSHSESLRNGKTEAEVSNLKEKLISVKTELIENALNVEHLWRELSHLYTETEDRSPSIQRIPRLAAQHLLDGFPLELLDGDANMIRLDWIQIVLSELKKLMEPKRKRIFVLSVMGVQSSGKSTMLNTMFGIKMRTSVGQCTRGVNMQLLAVEGRPKYDYILLLDTEGTRSSEYHGLPGSEKRDNQMATLSILLSDATIIVIPGENDKAVKEILPIVLMAYEGSTLAEEHGGRLSSRMFFLYNRIDTTQAKMLDNIIQTLGATLHTAFADVQKLTRNSTNVNTETPFSSFNLDSNSSSGRDVCILGNVKAKYEPPGDVPDEAYGETLVKFREHIHQRVVSGKNWKITKIGKFSKYIQEVWSCICSANFNFNFATVVERMKFDKLNIDYKLKEQQLCEAYIKTFENIKKEMRKVNKKEGTLTSTTLNDATNNNNEEQSELFIRQLHDKMYSTLIKLDDEVKVIVAEDGREKWSTQFLQMWELNKKEQRQMWENNLKNAFNRIFLYEYRVESYKKKMRQEINEIFKLPNSQWTKSILTEKFENIFDKTLWEIKTQFPPINVKVEVEKVYQDSSVIKLRKLDPSTTSVEKSDGGFKTFTNYIQNKLKNRSSNKDGPHSEEDAFNACLKSVHAIVDKATADKICYDNSIVTTIIQEVSEEINKNNITGNSEVYQIIQYGQSLTVGAMTKIQDEWEKENSIHAKFKSSKNIMRNYFDLVSKGAKKTKIFTSEMAKTLLGAIISAFEVEVVSNTYKIICNERWLYDARIMHKHMDLHLIDLLEKKKIDQVIEYLKHPQQLYTTVLRQLIAGKIPNVGNEWIQFKNQLKDAVKKAVLATNGVNKGLAQTFVNQLRDEFSEGSLQSDILSSAFSIDYTGEYEKCDDEEKTKFQQDCEKELNQAIDSVKSLKCHHEEFAKELSPKVVQYMKTLKNQTVLPRCDTHCPCCFSLCIEAINHNTADIPHDSVHQPSGIAGVHGKDNKELRYKTCIQEYEEDNTIFFGKADTVGKKYKDFAKEFPGWKDPKINEESPLREYILATYNEELAAKYGVKPCSDVPASYFRVLSTIKEQLKTQV</sequence>
<dbReference type="OrthoDB" id="8432505at2759"/>
<evidence type="ECO:0000313" key="4">
    <source>
        <dbReference type="Proteomes" id="UP000789390"/>
    </source>
</evidence>
<dbReference type="EMBL" id="CAKKLH010000336">
    <property type="protein sequence ID" value="CAH0113067.1"/>
    <property type="molecule type" value="Genomic_DNA"/>
</dbReference>
<dbReference type="Pfam" id="PF25683">
    <property type="entry name" value="URGCP_GTPase"/>
    <property type="match status" value="1"/>
</dbReference>
<dbReference type="SUPFAM" id="SSF52540">
    <property type="entry name" value="P-loop containing nucleoside triphosphate hydrolases"/>
    <property type="match status" value="1"/>
</dbReference>
<gene>
    <name evidence="3" type="ORF">DGAL_LOCUS16869</name>
</gene>
<feature type="region of interest" description="Disordered" evidence="1">
    <location>
        <begin position="47"/>
        <end position="68"/>
    </location>
</feature>
<evidence type="ECO:0000256" key="1">
    <source>
        <dbReference type="SAM" id="MobiDB-lite"/>
    </source>
</evidence>
<feature type="domain" description="VLIG-type G" evidence="2">
    <location>
        <begin position="599"/>
        <end position="714"/>
    </location>
</feature>
<evidence type="ECO:0000259" key="2">
    <source>
        <dbReference type="PROSITE" id="PS51717"/>
    </source>
</evidence>
<organism evidence="3 4">
    <name type="scientific">Daphnia galeata</name>
    <dbReference type="NCBI Taxonomy" id="27404"/>
    <lineage>
        <taxon>Eukaryota</taxon>
        <taxon>Metazoa</taxon>
        <taxon>Ecdysozoa</taxon>
        <taxon>Arthropoda</taxon>
        <taxon>Crustacea</taxon>
        <taxon>Branchiopoda</taxon>
        <taxon>Diplostraca</taxon>
        <taxon>Cladocera</taxon>
        <taxon>Anomopoda</taxon>
        <taxon>Daphniidae</taxon>
        <taxon>Daphnia</taxon>
    </lineage>
</organism>
<proteinExistence type="predicted"/>
<dbReference type="InterPro" id="IPR027417">
    <property type="entry name" value="P-loop_NTPase"/>
</dbReference>
<dbReference type="PANTHER" id="PTHR22796">
    <property type="entry name" value="URG4-RELATED"/>
    <property type="match status" value="1"/>
</dbReference>
<dbReference type="Gene3D" id="3.40.50.300">
    <property type="entry name" value="P-loop containing nucleotide triphosphate hydrolases"/>
    <property type="match status" value="1"/>
</dbReference>
<protein>
    <recommendedName>
        <fullName evidence="2">VLIG-type G domain-containing protein</fullName>
    </recommendedName>
</protein>
<dbReference type="PROSITE" id="PS51717">
    <property type="entry name" value="G_VLIG"/>
    <property type="match status" value="1"/>
</dbReference>
<dbReference type="Proteomes" id="UP000789390">
    <property type="component" value="Unassembled WGS sequence"/>
</dbReference>
<dbReference type="PANTHER" id="PTHR22796:SF1">
    <property type="entry name" value="VWFA DOMAIN-CONTAINING PROTEIN"/>
    <property type="match status" value="1"/>
</dbReference>
<reference evidence="3" key="1">
    <citation type="submission" date="2021-11" db="EMBL/GenBank/DDBJ databases">
        <authorList>
            <person name="Schell T."/>
        </authorList>
    </citation>
    <scope>NUCLEOTIDE SEQUENCE</scope>
    <source>
        <strain evidence="3">M5</strain>
    </source>
</reference>
<keyword evidence="4" id="KW-1185">Reference proteome</keyword>
<evidence type="ECO:0000313" key="3">
    <source>
        <dbReference type="EMBL" id="CAH0113067.1"/>
    </source>
</evidence>
<comment type="caution">
    <text evidence="3">The sequence shown here is derived from an EMBL/GenBank/DDBJ whole genome shotgun (WGS) entry which is preliminary data.</text>
</comment>
<dbReference type="GO" id="GO:0005525">
    <property type="term" value="F:GTP binding"/>
    <property type="evidence" value="ECO:0007669"/>
    <property type="project" value="InterPro"/>
</dbReference>
<dbReference type="InterPro" id="IPR030383">
    <property type="entry name" value="G_VLIG_dom"/>
</dbReference>
<name>A0A8J2WQ20_9CRUS</name>